<proteinExistence type="predicted"/>
<gene>
    <name evidence="1" type="ORF">K1J50_02305</name>
</gene>
<dbReference type="RefSeq" id="WP_220115818.1">
    <property type="nucleotide sequence ID" value="NZ_JAHZUY010000003.1"/>
</dbReference>
<reference evidence="1 2" key="1">
    <citation type="submission" date="2021-08" db="EMBL/GenBank/DDBJ databases">
        <title>Caldovatus sediminis gen. nov., sp. nov., a moderately thermophilic bacterium isolated from a hot spring.</title>
        <authorList>
            <person name="Hu C.-J."/>
            <person name="Li W.-J."/>
            <person name="Xian W.-D."/>
        </authorList>
    </citation>
    <scope>NUCLEOTIDE SEQUENCE [LARGE SCALE GENOMIC DNA]</scope>
    <source>
        <strain evidence="1 2">SYSU G05006</strain>
    </source>
</reference>
<evidence type="ECO:0000313" key="1">
    <source>
        <dbReference type="EMBL" id="MBW8268311.1"/>
    </source>
</evidence>
<comment type="caution">
    <text evidence="1">The sequence shown here is derived from an EMBL/GenBank/DDBJ whole genome shotgun (WGS) entry which is preliminary data.</text>
</comment>
<sequence>MPFDRTNPNLALWLREMPTDPSFEGRPVVRPFTRGGGFRGSAINGTYLVMRLTQAFGPVGWGWGYEVLSDDVVPGAPVYEDGKLLGHESVQRTRIRFWYYPNGRPADLDNFTGQAKRAEFEQVGQTTYVLWRRPNPEKRQPGRFETDEEAWKKSLTDAISKAASHIGFAADVHLGLWDDNKYVNDRAAESEQQQRALDQAAAAEGAAEARRRAQEIADELARAETLAEVTRLRGEAIALRPMLKRHGLADVEATLGAAVRDAQQRVGALERQRESAVA</sequence>
<keyword evidence="2" id="KW-1185">Reference proteome</keyword>
<dbReference type="EMBL" id="JAHZUY010000003">
    <property type="protein sequence ID" value="MBW8268311.1"/>
    <property type="molecule type" value="Genomic_DNA"/>
</dbReference>
<dbReference type="Proteomes" id="UP001519924">
    <property type="component" value="Unassembled WGS sequence"/>
</dbReference>
<evidence type="ECO:0000313" key="2">
    <source>
        <dbReference type="Proteomes" id="UP001519924"/>
    </source>
</evidence>
<organism evidence="1 2">
    <name type="scientific">Caldovatus aquaticus</name>
    <dbReference type="NCBI Taxonomy" id="2865671"/>
    <lineage>
        <taxon>Bacteria</taxon>
        <taxon>Pseudomonadati</taxon>
        <taxon>Pseudomonadota</taxon>
        <taxon>Alphaproteobacteria</taxon>
        <taxon>Acetobacterales</taxon>
        <taxon>Roseomonadaceae</taxon>
        <taxon>Caldovatus</taxon>
    </lineage>
</organism>
<protein>
    <submittedName>
        <fullName evidence="1">Uncharacterized protein</fullName>
    </submittedName>
</protein>
<name>A0ABS7F0I3_9PROT</name>
<accession>A0ABS7F0I3</accession>